<dbReference type="EMBL" id="UINC01163700">
    <property type="protein sequence ID" value="SVD64147.1"/>
    <property type="molecule type" value="Genomic_DNA"/>
</dbReference>
<accession>A0A382WZ05</accession>
<proteinExistence type="predicted"/>
<evidence type="ECO:0000313" key="1">
    <source>
        <dbReference type="EMBL" id="SVD64147.1"/>
    </source>
</evidence>
<gene>
    <name evidence="1" type="ORF">METZ01_LOCUS417001</name>
</gene>
<protein>
    <submittedName>
        <fullName evidence="1">Uncharacterized protein</fullName>
    </submittedName>
</protein>
<name>A0A382WZ05_9ZZZZ</name>
<reference evidence="1" key="1">
    <citation type="submission" date="2018-05" db="EMBL/GenBank/DDBJ databases">
        <authorList>
            <person name="Lanie J.A."/>
            <person name="Ng W.-L."/>
            <person name="Kazmierczak K.M."/>
            <person name="Andrzejewski T.M."/>
            <person name="Davidsen T.M."/>
            <person name="Wayne K.J."/>
            <person name="Tettelin H."/>
            <person name="Glass J.I."/>
            <person name="Rusch D."/>
            <person name="Podicherti R."/>
            <person name="Tsui H.-C.T."/>
            <person name="Winkler M.E."/>
        </authorList>
    </citation>
    <scope>NUCLEOTIDE SEQUENCE</scope>
</reference>
<sequence>MSSPQFFNLAISKSNLLFAVFCCMNARLAAAASLQSCCSSLSNG</sequence>
<organism evidence="1">
    <name type="scientific">marine metagenome</name>
    <dbReference type="NCBI Taxonomy" id="408172"/>
    <lineage>
        <taxon>unclassified sequences</taxon>
        <taxon>metagenomes</taxon>
        <taxon>ecological metagenomes</taxon>
    </lineage>
</organism>
<dbReference type="AlphaFoldDB" id="A0A382WZ05"/>
<feature type="non-terminal residue" evidence="1">
    <location>
        <position position="44"/>
    </location>
</feature>